<dbReference type="Gene3D" id="3.30.300.30">
    <property type="match status" value="1"/>
</dbReference>
<protein>
    <recommendedName>
        <fullName evidence="5">Carrier domain-containing protein</fullName>
    </recommendedName>
</protein>
<proteinExistence type="inferred from homology"/>
<dbReference type="InterPro" id="IPR000873">
    <property type="entry name" value="AMP-dep_synth/lig_dom"/>
</dbReference>
<dbReference type="Proteomes" id="UP000033684">
    <property type="component" value="Unassembled WGS sequence"/>
</dbReference>
<dbReference type="InterPro" id="IPR042099">
    <property type="entry name" value="ANL_N_sf"/>
</dbReference>
<dbReference type="SUPFAM" id="SSF56801">
    <property type="entry name" value="Acetyl-CoA synthetase-like"/>
    <property type="match status" value="1"/>
</dbReference>
<dbReference type="InterPro" id="IPR045851">
    <property type="entry name" value="AMP-bd_C_sf"/>
</dbReference>
<comment type="cofactor">
    <cofactor evidence="1">
        <name>pantetheine 4'-phosphate</name>
        <dbReference type="ChEBI" id="CHEBI:47942"/>
    </cofactor>
</comment>
<dbReference type="PROSITE" id="PS00012">
    <property type="entry name" value="PHOSPHOPANTETHEINE"/>
    <property type="match status" value="1"/>
</dbReference>
<keyword evidence="3" id="KW-0596">Phosphopantetheine</keyword>
<dbReference type="GO" id="GO:0031177">
    <property type="term" value="F:phosphopantetheine binding"/>
    <property type="evidence" value="ECO:0007669"/>
    <property type="project" value="InterPro"/>
</dbReference>
<keyword evidence="4" id="KW-0597">Phosphoprotein</keyword>
<evidence type="ECO:0000256" key="1">
    <source>
        <dbReference type="ARBA" id="ARBA00001957"/>
    </source>
</evidence>
<dbReference type="Gene3D" id="1.10.1200.10">
    <property type="entry name" value="ACP-like"/>
    <property type="match status" value="1"/>
</dbReference>
<feature type="non-terminal residue" evidence="6">
    <location>
        <position position="438"/>
    </location>
</feature>
<dbReference type="SUPFAM" id="SSF47336">
    <property type="entry name" value="ACP-like"/>
    <property type="match status" value="1"/>
</dbReference>
<evidence type="ECO:0000313" key="6">
    <source>
        <dbReference type="EMBL" id="KJV05006.1"/>
    </source>
</evidence>
<keyword evidence="7" id="KW-1185">Reference proteome</keyword>
<evidence type="ECO:0000256" key="2">
    <source>
        <dbReference type="ARBA" id="ARBA00006432"/>
    </source>
</evidence>
<reference evidence="6 7" key="2">
    <citation type="journal article" date="2016" name="Microb. Ecol.">
        <title>Genome Characteristics of a Novel Type I Methanotroph (Sn10-6) Isolated from a Flooded Indian Rice Field.</title>
        <authorList>
            <person name="Rahalkar M.C."/>
            <person name="Pandit P.S."/>
            <person name="Dhakephalkar P.K."/>
            <person name="Pore S."/>
            <person name="Arora P."/>
            <person name="Kapse N."/>
        </authorList>
    </citation>
    <scope>NUCLEOTIDE SEQUENCE [LARGE SCALE GENOMIC DNA]</scope>
    <source>
        <strain evidence="6 7">Sn10-6</strain>
    </source>
</reference>
<dbReference type="InterPro" id="IPR025110">
    <property type="entry name" value="AMP-bd_C"/>
</dbReference>
<dbReference type="GO" id="GO:0044550">
    <property type="term" value="P:secondary metabolite biosynthetic process"/>
    <property type="evidence" value="ECO:0007669"/>
    <property type="project" value="TreeGrafter"/>
</dbReference>
<dbReference type="EMBL" id="LAJX01000338">
    <property type="protein sequence ID" value="KJV05006.1"/>
    <property type="molecule type" value="Genomic_DNA"/>
</dbReference>
<dbReference type="Gene3D" id="3.30.559.10">
    <property type="entry name" value="Chloramphenicol acetyltransferase-like domain"/>
    <property type="match status" value="1"/>
</dbReference>
<dbReference type="Pfam" id="PF00501">
    <property type="entry name" value="AMP-binding"/>
    <property type="match status" value="1"/>
</dbReference>
<dbReference type="InterPro" id="IPR009081">
    <property type="entry name" value="PP-bd_ACP"/>
</dbReference>
<dbReference type="OrthoDB" id="5571103at2"/>
<dbReference type="Pfam" id="PF13193">
    <property type="entry name" value="AMP-binding_C"/>
    <property type="match status" value="1"/>
</dbReference>
<dbReference type="InterPro" id="IPR006162">
    <property type="entry name" value="Ppantetheine_attach_site"/>
</dbReference>
<dbReference type="InterPro" id="IPR020806">
    <property type="entry name" value="PKS_PP-bd"/>
</dbReference>
<evidence type="ECO:0000256" key="3">
    <source>
        <dbReference type="ARBA" id="ARBA00022450"/>
    </source>
</evidence>
<dbReference type="FunFam" id="3.30.300.30:FF:000010">
    <property type="entry name" value="Enterobactin synthetase component F"/>
    <property type="match status" value="1"/>
</dbReference>
<organism evidence="6 7">
    <name type="scientific">Methylocucumis oryzae</name>
    <dbReference type="NCBI Taxonomy" id="1632867"/>
    <lineage>
        <taxon>Bacteria</taxon>
        <taxon>Pseudomonadati</taxon>
        <taxon>Pseudomonadota</taxon>
        <taxon>Gammaproteobacteria</taxon>
        <taxon>Methylococcales</taxon>
        <taxon>Methylococcaceae</taxon>
        <taxon>Methylocucumis</taxon>
    </lineage>
</organism>
<reference evidence="7" key="1">
    <citation type="submission" date="2015-03" db="EMBL/GenBank/DDBJ databases">
        <title>Draft genome sequence of a novel methanotroph (Sn10-6) isolated from flooded ricefield rhizosphere in India.</title>
        <authorList>
            <person name="Pandit P.S."/>
            <person name="Pore S.D."/>
            <person name="Arora P."/>
            <person name="Kapse N.G."/>
            <person name="Dhakephalkar P.K."/>
            <person name="Rahalkar M.C."/>
        </authorList>
    </citation>
    <scope>NUCLEOTIDE SEQUENCE [LARGE SCALE GENOMIC DNA]</scope>
    <source>
        <strain evidence="7">Sn10-6</strain>
    </source>
</reference>
<sequence length="438" mass="47838">MTRHQVSVLYPPTSHAYHLVDTLARLNQPINLSVVCVGGEAVAADRLASLKQWLNPARLINGYGPTETVITPLAWVCPGARLTELKLGLAYAPIGTALGPRALYVLDADLNPVPPGVVGELFIAGPCLARGYHARPGLTAACFVPDPFAQDGGRMYRTGDLVRRLPEGEFVYLARRDQQIKLRGYRIEPGEIEAALRQLPGVADACVVLRDDAGQRYLCAYWVRQASVAADADSLHPAAFKAALAQQLPEAMIPSQYVLLAQLPRTAHGKLDRAALPAPDFAATRSRQAACNAIEQQLLALWHALLGHAEFGVTDNFFELGGDSIVAIQLVSRARAQGLLFSAKQLFQYQTVRALAQVTTCQNATIEHEQAPAQGNAPLLPIQHEFFQQALSKIQHWNQSLTLTPTSILEPNRLGEAWQRVMALHDSVRLRYRHTADG</sequence>
<evidence type="ECO:0000259" key="5">
    <source>
        <dbReference type="PROSITE" id="PS50075"/>
    </source>
</evidence>
<comment type="caution">
    <text evidence="6">The sequence shown here is derived from an EMBL/GenBank/DDBJ whole genome shotgun (WGS) entry which is preliminary data.</text>
</comment>
<dbReference type="Gene3D" id="3.40.50.12780">
    <property type="entry name" value="N-terminal domain of ligase-like"/>
    <property type="match status" value="1"/>
</dbReference>
<name>A0A0F3IE14_9GAMM</name>
<feature type="non-terminal residue" evidence="6">
    <location>
        <position position="1"/>
    </location>
</feature>
<evidence type="ECO:0000313" key="7">
    <source>
        <dbReference type="Proteomes" id="UP000033684"/>
    </source>
</evidence>
<dbReference type="PANTHER" id="PTHR45527:SF1">
    <property type="entry name" value="FATTY ACID SYNTHASE"/>
    <property type="match status" value="1"/>
</dbReference>
<evidence type="ECO:0000256" key="4">
    <source>
        <dbReference type="ARBA" id="ARBA00022553"/>
    </source>
</evidence>
<dbReference type="SMART" id="SM00823">
    <property type="entry name" value="PKS_PP"/>
    <property type="match status" value="1"/>
</dbReference>
<dbReference type="FunFam" id="1.10.1200.10:FF:000005">
    <property type="entry name" value="Nonribosomal peptide synthetase 1"/>
    <property type="match status" value="1"/>
</dbReference>
<dbReference type="GO" id="GO:0043041">
    <property type="term" value="P:amino acid activation for nonribosomal peptide biosynthetic process"/>
    <property type="evidence" value="ECO:0007669"/>
    <property type="project" value="TreeGrafter"/>
</dbReference>
<comment type="similarity">
    <text evidence="2">Belongs to the ATP-dependent AMP-binding enzyme family.</text>
</comment>
<dbReference type="PROSITE" id="PS50075">
    <property type="entry name" value="CARRIER"/>
    <property type="match status" value="1"/>
</dbReference>
<accession>A0A0F3IE14</accession>
<dbReference type="PANTHER" id="PTHR45527">
    <property type="entry name" value="NONRIBOSOMAL PEPTIDE SYNTHETASE"/>
    <property type="match status" value="1"/>
</dbReference>
<gene>
    <name evidence="6" type="ORF">VZ94_21260</name>
</gene>
<dbReference type="GO" id="GO:0005737">
    <property type="term" value="C:cytoplasm"/>
    <property type="evidence" value="ECO:0007669"/>
    <property type="project" value="TreeGrafter"/>
</dbReference>
<feature type="domain" description="Carrier" evidence="5">
    <location>
        <begin position="289"/>
        <end position="363"/>
    </location>
</feature>
<dbReference type="InterPro" id="IPR036736">
    <property type="entry name" value="ACP-like_sf"/>
</dbReference>
<dbReference type="Pfam" id="PF00550">
    <property type="entry name" value="PP-binding"/>
    <property type="match status" value="1"/>
</dbReference>
<dbReference type="SUPFAM" id="SSF52777">
    <property type="entry name" value="CoA-dependent acyltransferases"/>
    <property type="match status" value="1"/>
</dbReference>
<dbReference type="InterPro" id="IPR023213">
    <property type="entry name" value="CAT-like_dom_sf"/>
</dbReference>
<dbReference type="AlphaFoldDB" id="A0A0F3IE14"/>